<sequence>AEAAQRLSLKPETVKSYLRSAASKLGTHSRHEAVSKARRARLIP</sequence>
<dbReference type="Proteomes" id="UP000191039">
    <property type="component" value="Unassembled WGS sequence"/>
</dbReference>
<feature type="domain" description="HTH luxR-type" evidence="2">
    <location>
        <begin position="1"/>
        <end position="41"/>
    </location>
</feature>
<dbReference type="RefSeq" id="WP_131830527.1">
    <property type="nucleotide sequence ID" value="NZ_MIJD01000447.1"/>
</dbReference>
<gene>
    <name evidence="3" type="ORF">BV510_27130</name>
</gene>
<dbReference type="Pfam" id="PF00196">
    <property type="entry name" value="GerE"/>
    <property type="match status" value="1"/>
</dbReference>
<evidence type="ECO:0000256" key="1">
    <source>
        <dbReference type="SAM" id="MobiDB-lite"/>
    </source>
</evidence>
<dbReference type="SUPFAM" id="SSF46894">
    <property type="entry name" value="C-terminal effector domain of the bipartite response regulators"/>
    <property type="match status" value="1"/>
</dbReference>
<dbReference type="PROSITE" id="PS50043">
    <property type="entry name" value="HTH_LUXR_2"/>
    <property type="match status" value="1"/>
</dbReference>
<accession>A0A1T3VV76</accession>
<evidence type="ECO:0000259" key="2">
    <source>
        <dbReference type="PROSITE" id="PS50043"/>
    </source>
</evidence>
<protein>
    <recommendedName>
        <fullName evidence="2">HTH luxR-type domain-containing protein</fullName>
    </recommendedName>
</protein>
<dbReference type="InterPro" id="IPR016032">
    <property type="entry name" value="Sig_transdc_resp-reg_C-effctor"/>
</dbReference>
<comment type="caution">
    <text evidence="3">The sequence shown here is derived from an EMBL/GenBank/DDBJ whole genome shotgun (WGS) entry which is preliminary data.</text>
</comment>
<evidence type="ECO:0000313" key="3">
    <source>
        <dbReference type="EMBL" id="OPE45983.1"/>
    </source>
</evidence>
<dbReference type="InterPro" id="IPR000792">
    <property type="entry name" value="Tscrpt_reg_LuxR_C"/>
</dbReference>
<feature type="region of interest" description="Disordered" evidence="1">
    <location>
        <begin position="23"/>
        <end position="44"/>
    </location>
</feature>
<feature type="non-terminal residue" evidence="3">
    <location>
        <position position="1"/>
    </location>
</feature>
<dbReference type="GO" id="GO:0003677">
    <property type="term" value="F:DNA binding"/>
    <property type="evidence" value="ECO:0007669"/>
    <property type="project" value="InterPro"/>
</dbReference>
<proteinExistence type="predicted"/>
<dbReference type="Gene3D" id="1.10.10.10">
    <property type="entry name" value="Winged helix-like DNA-binding domain superfamily/Winged helix DNA-binding domain"/>
    <property type="match status" value="1"/>
</dbReference>
<evidence type="ECO:0000313" key="4">
    <source>
        <dbReference type="Proteomes" id="UP000191039"/>
    </source>
</evidence>
<name>A0A1T3VV76_9MYCO</name>
<dbReference type="GO" id="GO:0006355">
    <property type="term" value="P:regulation of DNA-templated transcription"/>
    <property type="evidence" value="ECO:0007669"/>
    <property type="project" value="InterPro"/>
</dbReference>
<organism evidence="3 4">
    <name type="scientific">Mycolicibacterium diernhoferi</name>
    <dbReference type="NCBI Taxonomy" id="1801"/>
    <lineage>
        <taxon>Bacteria</taxon>
        <taxon>Bacillati</taxon>
        <taxon>Actinomycetota</taxon>
        <taxon>Actinomycetes</taxon>
        <taxon>Mycobacteriales</taxon>
        <taxon>Mycobacteriaceae</taxon>
        <taxon>Mycolicibacterium</taxon>
    </lineage>
</organism>
<reference evidence="3 4" key="1">
    <citation type="submission" date="2016-09" db="EMBL/GenBank/DDBJ databases">
        <title>genome sequences of unsequenced Mycobacteria.</title>
        <authorList>
            <person name="Greninger A.L."/>
            <person name="Jerome K.R."/>
            <person name="Mcnair B."/>
            <person name="Wallis C."/>
            <person name="Fang F."/>
        </authorList>
    </citation>
    <scope>NUCLEOTIDE SEQUENCE [LARGE SCALE GENOMIC DNA]</scope>
    <source>
        <strain evidence="3 4">BM1</strain>
    </source>
</reference>
<dbReference type="InterPro" id="IPR036388">
    <property type="entry name" value="WH-like_DNA-bd_sf"/>
</dbReference>
<dbReference type="AlphaFoldDB" id="A0A1T3VV76"/>
<dbReference type="EMBL" id="MIJD01000447">
    <property type="protein sequence ID" value="OPE45983.1"/>
    <property type="molecule type" value="Genomic_DNA"/>
</dbReference>